<dbReference type="Pfam" id="PF13635">
    <property type="entry name" value="DUF4143"/>
    <property type="match status" value="1"/>
</dbReference>
<proteinExistence type="predicted"/>
<sequence length="421" mass="45513">MLPSSTSTYLGRYIDDELDDLLDTLPGIAIDGPKGIGKTETAARRAAKTFAIDNPATRQIVAADAHNLLTSAPVVLIDEWQHYPPLWDAARRLIDAKSDTTFLFTGSATPIDGTDTHSGAGRIVSLRMRPFSLAERPSTQPSVWISDLFAGRATITGHTHFELSDYARAVCETGLPDIFQLSGRPHRTAIAGYVDRIIDRDIPDQGLNVRRPAALRAWLAAYAAASSTTASYTTILNAATPADDDKVAKSTALTYRDMLTKLWILDPVEAWLPNANPFKRLNTGPKHQLSDPGIAAHLLNLTPELLASASPGTGEIFGQLFESLAVMTIRAASQAAEARVFHLRTKGGEHEVDAVAERYDGNVLGFEVKLAKTVSDSDVSDLHWLGDQIGERLIDKVIITTGKDAYRRSDGVAVVPLALLG</sequence>
<name>A0ABT9NGC4_9ACTO</name>
<dbReference type="SUPFAM" id="SSF52540">
    <property type="entry name" value="P-loop containing nucleoside triphosphate hydrolases"/>
    <property type="match status" value="1"/>
</dbReference>
<evidence type="ECO:0000313" key="4">
    <source>
        <dbReference type="Proteomes" id="UP001243212"/>
    </source>
</evidence>
<gene>
    <name evidence="3" type="ORF">J2S70_001038</name>
</gene>
<keyword evidence="4" id="KW-1185">Reference proteome</keyword>
<dbReference type="PANTHER" id="PTHR43566">
    <property type="entry name" value="CONSERVED PROTEIN"/>
    <property type="match status" value="1"/>
</dbReference>
<comment type="caution">
    <text evidence="3">The sequence shown here is derived from an EMBL/GenBank/DDBJ whole genome shotgun (WGS) entry which is preliminary data.</text>
</comment>
<dbReference type="Pfam" id="PF13173">
    <property type="entry name" value="AAA_14"/>
    <property type="match status" value="1"/>
</dbReference>
<evidence type="ECO:0000259" key="1">
    <source>
        <dbReference type="Pfam" id="PF13173"/>
    </source>
</evidence>
<protein>
    <submittedName>
        <fullName evidence="3">AAA+ superfamily ATPase</fullName>
    </submittedName>
</protein>
<dbReference type="RefSeq" id="WP_307682681.1">
    <property type="nucleotide sequence ID" value="NZ_JAUSQX010000001.1"/>
</dbReference>
<dbReference type="PANTHER" id="PTHR43566:SF2">
    <property type="entry name" value="DUF4143 DOMAIN-CONTAINING PROTEIN"/>
    <property type="match status" value="1"/>
</dbReference>
<dbReference type="Proteomes" id="UP001243212">
    <property type="component" value="Unassembled WGS sequence"/>
</dbReference>
<dbReference type="InterPro" id="IPR041682">
    <property type="entry name" value="AAA_14"/>
</dbReference>
<organism evidence="3 4">
    <name type="scientific">Trueperella bonasi</name>
    <dbReference type="NCBI Taxonomy" id="312286"/>
    <lineage>
        <taxon>Bacteria</taxon>
        <taxon>Bacillati</taxon>
        <taxon>Actinomycetota</taxon>
        <taxon>Actinomycetes</taxon>
        <taxon>Actinomycetales</taxon>
        <taxon>Actinomycetaceae</taxon>
        <taxon>Trueperella</taxon>
    </lineage>
</organism>
<feature type="domain" description="DUF4143" evidence="2">
    <location>
        <begin position="200"/>
        <end position="370"/>
    </location>
</feature>
<accession>A0ABT9NGC4</accession>
<feature type="domain" description="AAA" evidence="1">
    <location>
        <begin position="28"/>
        <end position="135"/>
    </location>
</feature>
<dbReference type="EMBL" id="JAUSQX010000001">
    <property type="protein sequence ID" value="MDP9806456.1"/>
    <property type="molecule type" value="Genomic_DNA"/>
</dbReference>
<evidence type="ECO:0000259" key="2">
    <source>
        <dbReference type="Pfam" id="PF13635"/>
    </source>
</evidence>
<dbReference type="InterPro" id="IPR027417">
    <property type="entry name" value="P-loop_NTPase"/>
</dbReference>
<reference evidence="3 4" key="1">
    <citation type="submission" date="2023-07" db="EMBL/GenBank/DDBJ databases">
        <title>Sequencing the genomes of 1000 actinobacteria strains.</title>
        <authorList>
            <person name="Klenk H.-P."/>
        </authorList>
    </citation>
    <scope>NUCLEOTIDE SEQUENCE [LARGE SCALE GENOMIC DNA]</scope>
    <source>
        <strain evidence="3 4">DSM 17163</strain>
    </source>
</reference>
<evidence type="ECO:0000313" key="3">
    <source>
        <dbReference type="EMBL" id="MDP9806456.1"/>
    </source>
</evidence>
<dbReference type="InterPro" id="IPR025420">
    <property type="entry name" value="DUF4143"/>
</dbReference>